<dbReference type="InterPro" id="IPR037198">
    <property type="entry name" value="MutL_C_sf"/>
</dbReference>
<protein>
    <submittedName>
        <fullName evidence="3">DNA mismatch repair protein</fullName>
    </submittedName>
</protein>
<accession>A0A9W8WV30</accession>
<dbReference type="PANTHER" id="PTHR10073">
    <property type="entry name" value="DNA MISMATCH REPAIR PROTEIN MLH, PMS, MUTL"/>
    <property type="match status" value="1"/>
</dbReference>
<feature type="compositionally biased region" description="Polar residues" evidence="1">
    <location>
        <begin position="280"/>
        <end position="299"/>
    </location>
</feature>
<dbReference type="OrthoDB" id="429932at2759"/>
<dbReference type="GO" id="GO:0005524">
    <property type="term" value="F:ATP binding"/>
    <property type="evidence" value="ECO:0007669"/>
    <property type="project" value="InterPro"/>
</dbReference>
<dbReference type="InterPro" id="IPR038973">
    <property type="entry name" value="MutL/Mlh/Pms-like"/>
</dbReference>
<evidence type="ECO:0000259" key="2">
    <source>
        <dbReference type="SMART" id="SM00853"/>
    </source>
</evidence>
<dbReference type="PANTHER" id="PTHR10073:SF47">
    <property type="entry name" value="DNA MISMATCH REPAIR PROTEIN MLH3"/>
    <property type="match status" value="1"/>
</dbReference>
<dbReference type="GO" id="GO:0140664">
    <property type="term" value="F:ATP-dependent DNA damage sensor activity"/>
    <property type="evidence" value="ECO:0007669"/>
    <property type="project" value="InterPro"/>
</dbReference>
<dbReference type="GO" id="GO:0006298">
    <property type="term" value="P:mismatch repair"/>
    <property type="evidence" value="ECO:0007669"/>
    <property type="project" value="InterPro"/>
</dbReference>
<dbReference type="SUPFAM" id="SSF118116">
    <property type="entry name" value="DNA mismatch repair protein MutL"/>
    <property type="match status" value="1"/>
</dbReference>
<dbReference type="Gene3D" id="3.30.1540.20">
    <property type="entry name" value="MutL, C-terminal domain, dimerisation subdomain"/>
    <property type="match status" value="1"/>
</dbReference>
<dbReference type="AlphaFoldDB" id="A0A9W8WV30"/>
<dbReference type="EMBL" id="JAPEUV010000087">
    <property type="protein sequence ID" value="KAJ4333828.1"/>
    <property type="molecule type" value="Genomic_DNA"/>
</dbReference>
<comment type="caution">
    <text evidence="3">The sequence shown here is derived from an EMBL/GenBank/DDBJ whole genome shotgun (WGS) entry which is preliminary data.</text>
</comment>
<keyword evidence="4" id="KW-1185">Reference proteome</keyword>
<dbReference type="InterPro" id="IPR014790">
    <property type="entry name" value="MutL_C"/>
</dbReference>
<evidence type="ECO:0000313" key="3">
    <source>
        <dbReference type="EMBL" id="KAJ4333828.1"/>
    </source>
</evidence>
<proteinExistence type="predicted"/>
<dbReference type="GO" id="GO:0032300">
    <property type="term" value="C:mismatch repair complex"/>
    <property type="evidence" value="ECO:0007669"/>
    <property type="project" value="InterPro"/>
</dbReference>
<dbReference type="GO" id="GO:0016887">
    <property type="term" value="F:ATP hydrolysis activity"/>
    <property type="evidence" value="ECO:0007669"/>
    <property type="project" value="InterPro"/>
</dbReference>
<evidence type="ECO:0000256" key="1">
    <source>
        <dbReference type="SAM" id="MobiDB-lite"/>
    </source>
</evidence>
<gene>
    <name evidence="3" type="primary">MLH3</name>
    <name evidence="3" type="ORF">N0V87_007304</name>
</gene>
<dbReference type="Proteomes" id="UP001140562">
    <property type="component" value="Unassembled WGS sequence"/>
</dbReference>
<sequence length="805" mass="88778">MPVRVKQRALVTEQKQEQVRLRDALKRDIVGLLLSWQGPVSLRVRDSGNQTIVNFNTSNAAASAHNRAPTTGKQRSTHLSSILHILTQANYTNVDEWTSWVPVSASTTALSIKGAISLEPSPTKQAQFISLGIRPLSGGNSCNELYDEVNRLFALSSFGAVEDDADVDEQEMLRRESDKRFKSDGYTKRQLKARKGVDRWPMFHLRVVLVDRHASDMAEKHFIENESNLQVLVGIVSAMITQWLSVHHFRPRKLHQLTERPKTALTLPFSSDEQICTPPSKRQTSSNTPAKSTTSNSGPTGCAKRKRQIMAPTENVSGQPHRQAFAHWSRIKSGKSSFFDTTRAAQDNELRSDRNRDSYVTFDIPSVGKGALSKAAMTFSLDPCAEPQAVTDGKDETVLWTDPVANRTHVLNARTGSVMPPQRPQTDSSAMLPAISRFNTSKTLRMAQRATNTAPAATPWLDGLLQNWDNPVFKPSERGIQQISLQGDVEDCGDQHSYLNHMHCSATDVHKAFNEAGANSARLSKDALRTAEVISQVDKKFILVKMAGSPADGNTTPSNDVMVLIDQHAADERIQVEALLSELCRPSQSSVHLGFRSNLGYSSAIDIAILEKPLQFAVSPLEYIHFGTFAKNLAAWGILYDADATVTPYSRTGMPNQGDCKISVTALPPAISERCKADPQVLISFLRSAVWKYVEFPPLPPSESNHRSTNWVNKTATCPAGLVDMINSRACRSAIMFNDDLGMDECAALVTKLADCVFPFMCAHGRPSIVPIIDLAMIRSTGNESSVVETDPEAGFVDAWKKWRT</sequence>
<organism evidence="3 4">
    <name type="scientific">Didymella glomerata</name>
    <dbReference type="NCBI Taxonomy" id="749621"/>
    <lineage>
        <taxon>Eukaryota</taxon>
        <taxon>Fungi</taxon>
        <taxon>Dikarya</taxon>
        <taxon>Ascomycota</taxon>
        <taxon>Pezizomycotina</taxon>
        <taxon>Dothideomycetes</taxon>
        <taxon>Pleosporomycetidae</taxon>
        <taxon>Pleosporales</taxon>
        <taxon>Pleosporineae</taxon>
        <taxon>Didymellaceae</taxon>
        <taxon>Didymella</taxon>
    </lineage>
</organism>
<dbReference type="SMART" id="SM00853">
    <property type="entry name" value="MutL_C"/>
    <property type="match status" value="1"/>
</dbReference>
<evidence type="ECO:0000313" key="4">
    <source>
        <dbReference type="Proteomes" id="UP001140562"/>
    </source>
</evidence>
<dbReference type="InterPro" id="IPR042120">
    <property type="entry name" value="MutL_C_dimsub"/>
</dbReference>
<reference evidence="3" key="1">
    <citation type="submission" date="2022-10" db="EMBL/GenBank/DDBJ databases">
        <title>Tapping the CABI collections for fungal endophytes: first genome assemblies for Collariella, Neodidymelliopsis, Ascochyta clinopodiicola, Didymella pomorum, Didymosphaeria variabile, Neocosmospora piperis and Neocucurbitaria cava.</title>
        <authorList>
            <person name="Hill R."/>
        </authorList>
    </citation>
    <scope>NUCLEOTIDE SEQUENCE</scope>
    <source>
        <strain evidence="3">IMI 360193</strain>
    </source>
</reference>
<feature type="domain" description="MutL C-terminal dimerisation" evidence="2">
    <location>
        <begin position="533"/>
        <end position="741"/>
    </location>
</feature>
<feature type="region of interest" description="Disordered" evidence="1">
    <location>
        <begin position="268"/>
        <end position="305"/>
    </location>
</feature>
<name>A0A9W8WV30_9PLEO</name>